<protein>
    <submittedName>
        <fullName evidence="1">Uncharacterized protein</fullName>
    </submittedName>
</protein>
<evidence type="ECO:0000313" key="2">
    <source>
        <dbReference type="Proteomes" id="UP000009097"/>
    </source>
</evidence>
<sequence length="109" mass="12456">MEQYNVEQGRAGSRDFLVAELLEQAVYGSSLFDMIFYYAPKYQQALELTFNCLLPRASRIAYDAYGGFKQTLLYFTVSQARDELVDNLVKQGADLIKARTDHDEEVIEA</sequence>
<proteinExistence type="predicted"/>
<dbReference type="GeneID" id="28963541"/>
<evidence type="ECO:0000313" key="1">
    <source>
        <dbReference type="EMBL" id="KNB20493.1"/>
    </source>
</evidence>
<dbReference type="Proteomes" id="UP000009097">
    <property type="component" value="Unassembled WGS sequence"/>
</dbReference>
<reference evidence="1" key="2">
    <citation type="journal article" date="2010" name="Nature">
        <title>Comparative genomics reveals mobile pathogenicity chromosomes in Fusarium.</title>
        <authorList>
            <person name="Ma L.J."/>
            <person name="van der Does H.C."/>
            <person name="Borkovich K.A."/>
            <person name="Coleman J.J."/>
            <person name="Daboussi M.J."/>
            <person name="Di Pietro A."/>
            <person name="Dufresne M."/>
            <person name="Freitag M."/>
            <person name="Grabherr M."/>
            <person name="Henrissat B."/>
            <person name="Houterman P.M."/>
            <person name="Kang S."/>
            <person name="Shim W.B."/>
            <person name="Woloshuk C."/>
            <person name="Xie X."/>
            <person name="Xu J.R."/>
            <person name="Antoniw J."/>
            <person name="Baker S.E."/>
            <person name="Bluhm B.H."/>
            <person name="Breakspear A."/>
            <person name="Brown D.W."/>
            <person name="Butchko R.A."/>
            <person name="Chapman S."/>
            <person name="Coulson R."/>
            <person name="Coutinho P.M."/>
            <person name="Danchin E.G."/>
            <person name="Diener A."/>
            <person name="Gale L.R."/>
            <person name="Gardiner D.M."/>
            <person name="Goff S."/>
            <person name="Hammond-Kosack K.E."/>
            <person name="Hilburn K."/>
            <person name="Hua-Van A."/>
            <person name="Jonkers W."/>
            <person name="Kazan K."/>
            <person name="Kodira C.D."/>
            <person name="Koehrsen M."/>
            <person name="Kumar L."/>
            <person name="Lee Y.H."/>
            <person name="Li L."/>
            <person name="Manners J.M."/>
            <person name="Miranda-Saavedra D."/>
            <person name="Mukherjee M."/>
            <person name="Park G."/>
            <person name="Park J."/>
            <person name="Park S.Y."/>
            <person name="Proctor R.H."/>
            <person name="Regev A."/>
            <person name="Ruiz-Roldan M.C."/>
            <person name="Sain D."/>
            <person name="Sakthikumar S."/>
            <person name="Sykes S."/>
            <person name="Schwartz D.C."/>
            <person name="Turgeon B.G."/>
            <person name="Wapinski I."/>
            <person name="Yoder O."/>
            <person name="Young S."/>
            <person name="Zeng Q."/>
            <person name="Zhou S."/>
            <person name="Galagan J."/>
            <person name="Cuomo C.A."/>
            <person name="Kistler H.C."/>
            <person name="Rep M."/>
        </authorList>
    </citation>
    <scope>NUCLEOTIDE SEQUENCE [LARGE SCALE GENOMIC DNA]</scope>
    <source>
        <strain evidence="1">4287</strain>
    </source>
</reference>
<dbReference type="AlphaFoldDB" id="A0A0J9WCA7"/>
<dbReference type="KEGG" id="fox:FOXG_22835"/>
<dbReference type="OrthoDB" id="4062651at2759"/>
<dbReference type="VEuPathDB" id="FungiDB:FOXG_22835"/>
<organism evidence="1 2">
    <name type="scientific">Fusarium oxysporum f. sp. lycopersici (strain 4287 / CBS 123668 / FGSC 9935 / NRRL 34936)</name>
    <name type="common">Fusarium vascular wilt of tomato</name>
    <dbReference type="NCBI Taxonomy" id="426428"/>
    <lineage>
        <taxon>Eukaryota</taxon>
        <taxon>Fungi</taxon>
        <taxon>Dikarya</taxon>
        <taxon>Ascomycota</taxon>
        <taxon>Pezizomycotina</taxon>
        <taxon>Sordariomycetes</taxon>
        <taxon>Hypocreomycetidae</taxon>
        <taxon>Hypocreales</taxon>
        <taxon>Nectriaceae</taxon>
        <taxon>Fusarium</taxon>
        <taxon>Fusarium oxysporum species complex</taxon>
    </lineage>
</organism>
<reference evidence="1" key="1">
    <citation type="submission" date="2007-04" db="EMBL/GenBank/DDBJ databases">
        <authorList>
            <consortium name="The Broad Institute Genome Sequencing Platform"/>
            <person name="Birren B."/>
            <person name="Lander E."/>
            <person name="Galagan J."/>
            <person name="Nusbaum C."/>
            <person name="Devon K."/>
            <person name="Ma L.-J."/>
            <person name="Jaffe D."/>
            <person name="Butler J."/>
            <person name="Alvarez P."/>
            <person name="Gnerre S."/>
            <person name="Grabherr M."/>
            <person name="Kleber M."/>
            <person name="Mauceli E."/>
            <person name="Brockman W."/>
            <person name="MacCallum I.A."/>
            <person name="Young S."/>
            <person name="LaButti K."/>
            <person name="DeCaprio D."/>
            <person name="Crawford M."/>
            <person name="Koehrsen M."/>
            <person name="Engels R."/>
            <person name="Montgomery P."/>
            <person name="Pearson M."/>
            <person name="Howarth C."/>
            <person name="Larson L."/>
            <person name="White J."/>
            <person name="O'Leary S."/>
            <person name="Kodira C."/>
            <person name="Zeng Q."/>
            <person name="Yandava C."/>
            <person name="Alvarado L."/>
            <person name="Kistler C."/>
            <person name="Shim W.-B."/>
            <person name="Kang S."/>
            <person name="Woloshuk C."/>
        </authorList>
    </citation>
    <scope>NUCLEOTIDE SEQUENCE</scope>
    <source>
        <strain evidence="1">4287</strain>
    </source>
</reference>
<gene>
    <name evidence="1" type="ORF">FOXG_22835</name>
</gene>
<accession>A0A0J9WCA7</accession>
<dbReference type="EMBL" id="DS231747">
    <property type="protein sequence ID" value="KNB20493.1"/>
    <property type="molecule type" value="Genomic_DNA"/>
</dbReference>
<name>A0A0J9WCA7_FUSO4</name>
<dbReference type="RefSeq" id="XP_018258538.1">
    <property type="nucleotide sequence ID" value="XM_018403253.1"/>
</dbReference>